<dbReference type="EMBL" id="DVOB01000126">
    <property type="protein sequence ID" value="HIU96209.1"/>
    <property type="molecule type" value="Genomic_DNA"/>
</dbReference>
<dbReference type="SMART" id="SM00331">
    <property type="entry name" value="PP2C_SIG"/>
    <property type="match status" value="1"/>
</dbReference>
<evidence type="ECO:0000313" key="4">
    <source>
        <dbReference type="Proteomes" id="UP000824130"/>
    </source>
</evidence>
<gene>
    <name evidence="3" type="ORF">IAD25_05790</name>
</gene>
<reference evidence="3" key="2">
    <citation type="journal article" date="2021" name="PeerJ">
        <title>Extensive microbial diversity within the chicken gut microbiome revealed by metagenomics and culture.</title>
        <authorList>
            <person name="Gilroy R."/>
            <person name="Ravi A."/>
            <person name="Getino M."/>
            <person name="Pursley I."/>
            <person name="Horton D.L."/>
            <person name="Alikhan N.F."/>
            <person name="Baker D."/>
            <person name="Gharbi K."/>
            <person name="Hall N."/>
            <person name="Watson M."/>
            <person name="Adriaenssens E.M."/>
            <person name="Foster-Nyarko E."/>
            <person name="Jarju S."/>
            <person name="Secka A."/>
            <person name="Antonio M."/>
            <person name="Oren A."/>
            <person name="Chaudhuri R.R."/>
            <person name="La Ragione R."/>
            <person name="Hildebrand F."/>
            <person name="Pallen M.J."/>
        </authorList>
    </citation>
    <scope>NUCLEOTIDE SEQUENCE</scope>
    <source>
        <strain evidence="3">ChiSjej4B22-8349</strain>
    </source>
</reference>
<dbReference type="AlphaFoldDB" id="A0A9D1N6U2"/>
<reference evidence="3" key="1">
    <citation type="submission" date="2020-10" db="EMBL/GenBank/DDBJ databases">
        <authorList>
            <person name="Gilroy R."/>
        </authorList>
    </citation>
    <scope>NUCLEOTIDE SEQUENCE</scope>
    <source>
        <strain evidence="3">ChiSjej4B22-8349</strain>
    </source>
</reference>
<comment type="caution">
    <text evidence="3">The sequence shown here is derived from an EMBL/GenBank/DDBJ whole genome shotgun (WGS) entry which is preliminary data.</text>
</comment>
<dbReference type="PANTHER" id="PTHR43156">
    <property type="entry name" value="STAGE II SPORULATION PROTEIN E-RELATED"/>
    <property type="match status" value="1"/>
</dbReference>
<dbReference type="InterPro" id="IPR001932">
    <property type="entry name" value="PPM-type_phosphatase-like_dom"/>
</dbReference>
<evidence type="ECO:0000259" key="2">
    <source>
        <dbReference type="SMART" id="SM00331"/>
    </source>
</evidence>
<dbReference type="PANTHER" id="PTHR43156:SF2">
    <property type="entry name" value="STAGE II SPORULATION PROTEIN E"/>
    <property type="match status" value="1"/>
</dbReference>
<feature type="domain" description="PPM-type phosphatase" evidence="2">
    <location>
        <begin position="6"/>
        <end position="224"/>
    </location>
</feature>
<evidence type="ECO:0000313" key="3">
    <source>
        <dbReference type="EMBL" id="HIU96209.1"/>
    </source>
</evidence>
<proteinExistence type="predicted"/>
<dbReference type="InterPro" id="IPR036457">
    <property type="entry name" value="PPM-type-like_dom_sf"/>
</dbReference>
<protein>
    <submittedName>
        <fullName evidence="3">SpoIIE family protein phosphatase</fullName>
    </submittedName>
</protein>
<dbReference type="Gene3D" id="3.60.40.10">
    <property type="entry name" value="PPM-type phosphatase domain"/>
    <property type="match status" value="1"/>
</dbReference>
<organism evidence="3 4">
    <name type="scientific">Candidatus Allocopromorpha excrementipullorum</name>
    <dbReference type="NCBI Taxonomy" id="2840743"/>
    <lineage>
        <taxon>Bacteria</taxon>
        <taxon>Bacillati</taxon>
        <taxon>Bacillota</taxon>
        <taxon>Clostridia</taxon>
        <taxon>Eubacteriales</taxon>
        <taxon>Eubacteriaceae</taxon>
        <taxon>Eubacteriaceae incertae sedis</taxon>
        <taxon>Candidatus Allocopromorpha</taxon>
    </lineage>
</organism>
<dbReference type="Proteomes" id="UP000824130">
    <property type="component" value="Unassembled WGS sequence"/>
</dbReference>
<dbReference type="SUPFAM" id="SSF81606">
    <property type="entry name" value="PP2C-like"/>
    <property type="match status" value="1"/>
</dbReference>
<dbReference type="GO" id="GO:0016791">
    <property type="term" value="F:phosphatase activity"/>
    <property type="evidence" value="ECO:0007669"/>
    <property type="project" value="TreeGrafter"/>
</dbReference>
<dbReference type="Pfam" id="PF07228">
    <property type="entry name" value="SpoIIE"/>
    <property type="match status" value="1"/>
</dbReference>
<sequence>MTETFYADIGYGSLTKEGEMICGDHVEQVECEDGSTVVVLADGLGSGVKACILSTLTSTMLSRMIAEDLPIADCVNAVAEALPICSVRELAYSTFTVLHISTSGLLSIFQYDNPSAILLRDGAEVEIPFSSFIVGDKVIESARMQLQKGDVIIAVSDGVENAGVAHGGASYEGRWGRADIAEYMEPISVVGFSAKTMNTILLDECFKRYVAEPGDDTTALTICIKGREQVNVLIGPPANMTDNKKMMSLFFSKRGKHIVCGGTTASIAADYLGEKIVEDPYIQSDPDVPAMGKIKGVDLTTEGVLTIGKVLQYAEDYLEDNGTYVQWCYSRDSASLMARILFEEATDIDFFIGSAVNPAHQGMEETITFSTKMKIINDLKKCLKKMGKRVRSTYF</sequence>
<name>A0A9D1N6U2_9FIRM</name>
<keyword evidence="1" id="KW-0378">Hydrolase</keyword>
<dbReference type="InterPro" id="IPR052016">
    <property type="entry name" value="Bact_Sigma-Reg"/>
</dbReference>
<accession>A0A9D1N6U2</accession>
<evidence type="ECO:0000256" key="1">
    <source>
        <dbReference type="ARBA" id="ARBA00022801"/>
    </source>
</evidence>